<dbReference type="GO" id="GO:0016887">
    <property type="term" value="F:ATP hydrolysis activity"/>
    <property type="evidence" value="ECO:0007669"/>
    <property type="project" value="InterPro"/>
</dbReference>
<keyword evidence="7" id="KW-0378">Hydrolase</keyword>
<dbReference type="Gene3D" id="1.10.8.60">
    <property type="match status" value="1"/>
</dbReference>
<dbReference type="InterPro" id="IPR019489">
    <property type="entry name" value="Clp_ATPase_C"/>
</dbReference>
<dbReference type="Gene3D" id="3.40.50.300">
    <property type="entry name" value="P-loop containing nucleotide triphosphate hydrolases"/>
    <property type="match status" value="1"/>
</dbReference>
<dbReference type="GO" id="GO:0051301">
    <property type="term" value="P:cell division"/>
    <property type="evidence" value="ECO:0007669"/>
    <property type="project" value="TreeGrafter"/>
</dbReference>
<dbReference type="NCBIfam" id="NF003745">
    <property type="entry name" value="PRK05342.1"/>
    <property type="match status" value="1"/>
</dbReference>
<keyword evidence="2" id="KW-0862">Zinc</keyword>
<dbReference type="GO" id="GO:0051082">
    <property type="term" value="F:unfolded protein binding"/>
    <property type="evidence" value="ECO:0007669"/>
    <property type="project" value="InterPro"/>
</dbReference>
<keyword evidence="1" id="KW-0547">Nucleotide-binding</keyword>
<dbReference type="InterPro" id="IPR027417">
    <property type="entry name" value="P-loop_NTPase"/>
</dbReference>
<dbReference type="EMBL" id="DXBU01000099">
    <property type="protein sequence ID" value="HIZ22575.1"/>
    <property type="molecule type" value="Genomic_DNA"/>
</dbReference>
<dbReference type="Pfam" id="PF06689">
    <property type="entry name" value="zf-C4_ClpX"/>
    <property type="match status" value="1"/>
</dbReference>
<dbReference type="GO" id="GO:0008270">
    <property type="term" value="F:zinc ion binding"/>
    <property type="evidence" value="ECO:0007669"/>
    <property type="project" value="InterPro"/>
</dbReference>
<dbReference type="GO" id="GO:0009376">
    <property type="term" value="C:HslUV protease complex"/>
    <property type="evidence" value="ECO:0007669"/>
    <property type="project" value="TreeGrafter"/>
</dbReference>
<keyword evidence="4" id="KW-0143">Chaperone</keyword>
<name>A0A9D2ITT9_9FIRM</name>
<dbReference type="GO" id="GO:0140662">
    <property type="term" value="F:ATP-dependent protein folding chaperone"/>
    <property type="evidence" value="ECO:0007669"/>
    <property type="project" value="InterPro"/>
</dbReference>
<dbReference type="InterPro" id="IPR003593">
    <property type="entry name" value="AAA+_ATPase"/>
</dbReference>
<evidence type="ECO:0000256" key="3">
    <source>
        <dbReference type="ARBA" id="ARBA00022840"/>
    </source>
</evidence>
<dbReference type="AlphaFoldDB" id="A0A9D2ITT9"/>
<dbReference type="PANTHER" id="PTHR48102:SF7">
    <property type="entry name" value="ATP-DEPENDENT CLP PROTEASE ATP-BINDING SUBUNIT CLPX-LIKE, MITOCHONDRIAL"/>
    <property type="match status" value="1"/>
</dbReference>
<feature type="domain" description="AAA+ ATPase" evidence="5">
    <location>
        <begin position="161"/>
        <end position="320"/>
    </location>
</feature>
<dbReference type="InterPro" id="IPR003959">
    <property type="entry name" value="ATPase_AAA_core"/>
</dbReference>
<keyword evidence="3 7" id="KW-0067">ATP-binding</keyword>
<dbReference type="InterPro" id="IPR004487">
    <property type="entry name" value="Clp_protease_ATP-bd_su_ClpX"/>
</dbReference>
<dbReference type="GO" id="GO:0051603">
    <property type="term" value="P:proteolysis involved in protein catabolic process"/>
    <property type="evidence" value="ECO:0007669"/>
    <property type="project" value="TreeGrafter"/>
</dbReference>
<evidence type="ECO:0000313" key="7">
    <source>
        <dbReference type="EMBL" id="HIZ22575.1"/>
    </source>
</evidence>
<dbReference type="InterPro" id="IPR050052">
    <property type="entry name" value="ATP-dep_Clp_protease_ClpX"/>
</dbReference>
<feature type="domain" description="Clp ATPase C-terminal" evidence="6">
    <location>
        <begin position="363"/>
        <end position="458"/>
    </location>
</feature>
<gene>
    <name evidence="7" type="primary">clpX</name>
    <name evidence="7" type="ORF">IAA21_07255</name>
</gene>
<evidence type="ECO:0000256" key="1">
    <source>
        <dbReference type="ARBA" id="ARBA00022741"/>
    </source>
</evidence>
<dbReference type="SUPFAM" id="SSF52540">
    <property type="entry name" value="P-loop containing nucleoside triphosphate hydrolases"/>
    <property type="match status" value="1"/>
</dbReference>
<evidence type="ECO:0000259" key="5">
    <source>
        <dbReference type="SMART" id="SM00382"/>
    </source>
</evidence>
<dbReference type="GO" id="GO:0008233">
    <property type="term" value="F:peptidase activity"/>
    <property type="evidence" value="ECO:0007669"/>
    <property type="project" value="UniProtKB-KW"/>
</dbReference>
<organism evidence="7 8">
    <name type="scientific">Candidatus Blautia faecigallinarum</name>
    <dbReference type="NCBI Taxonomy" id="2838488"/>
    <lineage>
        <taxon>Bacteria</taxon>
        <taxon>Bacillati</taxon>
        <taxon>Bacillota</taxon>
        <taxon>Clostridia</taxon>
        <taxon>Lachnospirales</taxon>
        <taxon>Lachnospiraceae</taxon>
        <taxon>Blautia</taxon>
    </lineage>
</organism>
<dbReference type="SMART" id="SM01086">
    <property type="entry name" value="ClpB_D2-small"/>
    <property type="match status" value="1"/>
</dbReference>
<dbReference type="Proteomes" id="UP000824041">
    <property type="component" value="Unassembled WGS sequence"/>
</dbReference>
<reference evidence="7" key="1">
    <citation type="journal article" date="2021" name="PeerJ">
        <title>Extensive microbial diversity within the chicken gut microbiome revealed by metagenomics and culture.</title>
        <authorList>
            <person name="Gilroy R."/>
            <person name="Ravi A."/>
            <person name="Getino M."/>
            <person name="Pursley I."/>
            <person name="Horton D.L."/>
            <person name="Alikhan N.F."/>
            <person name="Baker D."/>
            <person name="Gharbi K."/>
            <person name="Hall N."/>
            <person name="Watson M."/>
            <person name="Adriaenssens E.M."/>
            <person name="Foster-Nyarko E."/>
            <person name="Jarju S."/>
            <person name="Secka A."/>
            <person name="Antonio M."/>
            <person name="Oren A."/>
            <person name="Chaudhuri R.R."/>
            <person name="La Ragione R."/>
            <person name="Hildebrand F."/>
            <person name="Pallen M.J."/>
        </authorList>
    </citation>
    <scope>NUCLEOTIDE SEQUENCE</scope>
    <source>
        <strain evidence="7">14324</strain>
    </source>
</reference>
<protein>
    <submittedName>
        <fullName evidence="7">ATP-dependent Clp protease ATP-binding subunit ClpX</fullName>
    </submittedName>
</protein>
<dbReference type="GO" id="GO:0046983">
    <property type="term" value="F:protein dimerization activity"/>
    <property type="evidence" value="ECO:0007669"/>
    <property type="project" value="InterPro"/>
</dbReference>
<dbReference type="Pfam" id="PF07724">
    <property type="entry name" value="AAA_2"/>
    <property type="match status" value="1"/>
</dbReference>
<accession>A0A9D2ITT9</accession>
<reference evidence="7" key="2">
    <citation type="submission" date="2021-04" db="EMBL/GenBank/DDBJ databases">
        <authorList>
            <person name="Gilroy R."/>
        </authorList>
    </citation>
    <scope>NUCLEOTIDE SEQUENCE</scope>
    <source>
        <strain evidence="7">14324</strain>
    </source>
</reference>
<evidence type="ECO:0000313" key="8">
    <source>
        <dbReference type="Proteomes" id="UP000824041"/>
    </source>
</evidence>
<evidence type="ECO:0000259" key="6">
    <source>
        <dbReference type="SMART" id="SM01086"/>
    </source>
</evidence>
<dbReference type="GO" id="GO:0005524">
    <property type="term" value="F:ATP binding"/>
    <property type="evidence" value="ECO:0007669"/>
    <property type="project" value="UniProtKB-KW"/>
</dbReference>
<proteinExistence type="predicted"/>
<dbReference type="PANTHER" id="PTHR48102">
    <property type="entry name" value="ATP-DEPENDENT CLP PROTEASE ATP-BINDING SUBUNIT CLPX-LIKE, MITOCHONDRIAL-RELATED"/>
    <property type="match status" value="1"/>
</dbReference>
<keyword evidence="7" id="KW-0645">Protease</keyword>
<dbReference type="SMART" id="SM00382">
    <property type="entry name" value="AAA"/>
    <property type="match status" value="1"/>
</dbReference>
<dbReference type="Pfam" id="PF10431">
    <property type="entry name" value="ClpB_D2-small"/>
    <property type="match status" value="1"/>
</dbReference>
<dbReference type="NCBIfam" id="TIGR00382">
    <property type="entry name" value="clpX"/>
    <property type="match status" value="1"/>
</dbReference>
<dbReference type="FunFam" id="1.10.8.60:FF:000002">
    <property type="entry name" value="ATP-dependent Clp protease ATP-binding subunit ClpX"/>
    <property type="match status" value="1"/>
</dbReference>
<sequence>MRDDFDKTQDLIEEEEEETEDYEKFCFLCHRPESQTGKMIDLPNNIHICSDCMQKSFDTMNQHMTNGKINYSDLFNMPNVSMIDLSSLQNPIQQPKKVKKKKHEEKKPALDLKNIPAPHKIKATLDEYVIGQEHAKKVMSVAVYNHYKRVATDTMDDIEIEKSNMLMIGPTGSGKTYLVKTLARLLDVPLAIADATSLTEAGYIGDDIESVVSKLLAAADNDVEKAEHGIIFIDEIDKIAKKKNTNQRDVSGEAVQQGMLKLLEGSEIEVPVGANSKNAMVPLTTVNTRNILFICGGAFPDLENIIKERLNKQASIGFYADLKDKYDNDPHLLEKVTVEDIRAFGMIPEFIGRLPIIFTLEGLSEDMLVKILKEPKNAILKQYQKLLELDEVKLEFEEEALHAIAAKAMEKKTGARALRAILEEYMLDIMYEIPKDDSIGQVIITKDYIEGTGGPKILLRGSEVPLLGAAR</sequence>
<evidence type="ECO:0000256" key="4">
    <source>
        <dbReference type="ARBA" id="ARBA00023186"/>
    </source>
</evidence>
<evidence type="ECO:0000256" key="2">
    <source>
        <dbReference type="ARBA" id="ARBA00022833"/>
    </source>
</evidence>
<dbReference type="InterPro" id="IPR010603">
    <property type="entry name" value="Znf_CppX_C4"/>
</dbReference>
<comment type="caution">
    <text evidence="7">The sequence shown here is derived from an EMBL/GenBank/DDBJ whole genome shotgun (WGS) entry which is preliminary data.</text>
</comment>